<dbReference type="Pfam" id="PF00831">
    <property type="entry name" value="Ribosomal_L29"/>
    <property type="match status" value="1"/>
</dbReference>
<dbReference type="InterPro" id="IPR001854">
    <property type="entry name" value="Ribosomal_uL29"/>
</dbReference>
<protein>
    <recommendedName>
        <fullName evidence="4 5">Large ribosomal subunit protein uL29</fullName>
    </recommendedName>
</protein>
<comment type="caution">
    <text evidence="6">The sequence shown here is derived from an EMBL/GenBank/DDBJ whole genome shotgun (WGS) entry which is preliminary data.</text>
</comment>
<sequence length="70" mass="8093">MKANELKSIRGSSISELQKRIIDLKAELFQLRFQLATGQLENPMRIKAVKKEIAQLKTILREKELGINRD</sequence>
<dbReference type="PANTHER" id="PTHR10916">
    <property type="entry name" value="60S RIBOSOMAL PROTEIN L35/50S RIBOSOMAL PROTEIN L29"/>
    <property type="match status" value="1"/>
</dbReference>
<dbReference type="EMBL" id="SOAZ01000029">
    <property type="protein sequence ID" value="TDT50426.1"/>
    <property type="molecule type" value="Genomic_DNA"/>
</dbReference>
<keyword evidence="7" id="KW-1185">Reference proteome</keyword>
<dbReference type="PANTHER" id="PTHR10916:SF0">
    <property type="entry name" value="LARGE RIBOSOMAL SUBUNIT PROTEIN UL29C"/>
    <property type="match status" value="1"/>
</dbReference>
<evidence type="ECO:0000256" key="1">
    <source>
        <dbReference type="ARBA" id="ARBA00009254"/>
    </source>
</evidence>
<dbReference type="InterPro" id="IPR018254">
    <property type="entry name" value="Ribosomal_uL29_CS"/>
</dbReference>
<dbReference type="CDD" id="cd00427">
    <property type="entry name" value="Ribosomal_L29_HIP"/>
    <property type="match status" value="1"/>
</dbReference>
<evidence type="ECO:0000256" key="5">
    <source>
        <dbReference type="HAMAP-Rule" id="MF_00374"/>
    </source>
</evidence>
<evidence type="ECO:0000256" key="3">
    <source>
        <dbReference type="ARBA" id="ARBA00023274"/>
    </source>
</evidence>
<dbReference type="NCBIfam" id="TIGR00012">
    <property type="entry name" value="L29"/>
    <property type="match status" value="1"/>
</dbReference>
<dbReference type="GO" id="GO:0022625">
    <property type="term" value="C:cytosolic large ribosomal subunit"/>
    <property type="evidence" value="ECO:0007669"/>
    <property type="project" value="TreeGrafter"/>
</dbReference>
<gene>
    <name evidence="5" type="primary">rpmC</name>
    <name evidence="6" type="ORF">EDD71_12941</name>
</gene>
<dbReference type="Gene3D" id="1.10.287.310">
    <property type="match status" value="1"/>
</dbReference>
<dbReference type="AlphaFoldDB" id="A0A4R7KCK8"/>
<dbReference type="GO" id="GO:0003735">
    <property type="term" value="F:structural constituent of ribosome"/>
    <property type="evidence" value="ECO:0007669"/>
    <property type="project" value="InterPro"/>
</dbReference>
<evidence type="ECO:0000313" key="7">
    <source>
        <dbReference type="Proteomes" id="UP000295325"/>
    </source>
</evidence>
<keyword evidence="3 5" id="KW-0687">Ribonucleoprotein</keyword>
<name>A0A4R7KCK8_9CLOT</name>
<accession>A0A4R7KCK8</accession>
<keyword evidence="2 5" id="KW-0689">Ribosomal protein</keyword>
<dbReference type="PROSITE" id="PS00579">
    <property type="entry name" value="RIBOSOMAL_L29"/>
    <property type="match status" value="1"/>
</dbReference>
<dbReference type="Proteomes" id="UP000295325">
    <property type="component" value="Unassembled WGS sequence"/>
</dbReference>
<dbReference type="InterPro" id="IPR050063">
    <property type="entry name" value="Ribosomal_protein_uL29"/>
</dbReference>
<dbReference type="OrthoDB" id="9815192at2"/>
<organism evidence="6 7">
    <name type="scientific">Fonticella tunisiensis</name>
    <dbReference type="NCBI Taxonomy" id="1096341"/>
    <lineage>
        <taxon>Bacteria</taxon>
        <taxon>Bacillati</taxon>
        <taxon>Bacillota</taxon>
        <taxon>Clostridia</taxon>
        <taxon>Eubacteriales</taxon>
        <taxon>Clostridiaceae</taxon>
        <taxon>Fonticella</taxon>
    </lineage>
</organism>
<comment type="similarity">
    <text evidence="1 5">Belongs to the universal ribosomal protein uL29 family.</text>
</comment>
<reference evidence="6 7" key="1">
    <citation type="submission" date="2019-03" db="EMBL/GenBank/DDBJ databases">
        <title>Genomic Encyclopedia of Type Strains, Phase IV (KMG-IV): sequencing the most valuable type-strain genomes for metagenomic binning, comparative biology and taxonomic classification.</title>
        <authorList>
            <person name="Goeker M."/>
        </authorList>
    </citation>
    <scope>NUCLEOTIDE SEQUENCE [LARGE SCALE GENOMIC DNA]</scope>
    <source>
        <strain evidence="6 7">DSM 24455</strain>
    </source>
</reference>
<proteinExistence type="inferred from homology"/>
<dbReference type="GO" id="GO:0006412">
    <property type="term" value="P:translation"/>
    <property type="evidence" value="ECO:0007669"/>
    <property type="project" value="UniProtKB-UniRule"/>
</dbReference>
<dbReference type="InterPro" id="IPR036049">
    <property type="entry name" value="Ribosomal_uL29_sf"/>
</dbReference>
<evidence type="ECO:0000256" key="2">
    <source>
        <dbReference type="ARBA" id="ARBA00022980"/>
    </source>
</evidence>
<evidence type="ECO:0000313" key="6">
    <source>
        <dbReference type="EMBL" id="TDT50426.1"/>
    </source>
</evidence>
<evidence type="ECO:0000256" key="4">
    <source>
        <dbReference type="ARBA" id="ARBA00035204"/>
    </source>
</evidence>
<dbReference type="RefSeq" id="WP_133629199.1">
    <property type="nucleotide sequence ID" value="NZ_SOAZ01000029.1"/>
</dbReference>
<dbReference type="HAMAP" id="MF_00374">
    <property type="entry name" value="Ribosomal_uL29"/>
    <property type="match status" value="1"/>
</dbReference>
<dbReference type="FunFam" id="1.10.287.310:FF:000001">
    <property type="entry name" value="50S ribosomal protein L29"/>
    <property type="match status" value="1"/>
</dbReference>
<dbReference type="SUPFAM" id="SSF46561">
    <property type="entry name" value="Ribosomal protein L29 (L29p)"/>
    <property type="match status" value="1"/>
</dbReference>